<dbReference type="Gene3D" id="1.10.10.10">
    <property type="entry name" value="Winged helix-like DNA-binding domain superfamily/Winged helix DNA-binding domain"/>
    <property type="match status" value="1"/>
</dbReference>
<accession>A0A5A7SGP9</accession>
<keyword evidence="4" id="KW-1185">Reference proteome</keyword>
<dbReference type="GO" id="GO:0032791">
    <property type="term" value="F:lead ion binding"/>
    <property type="evidence" value="ECO:0007669"/>
    <property type="project" value="TreeGrafter"/>
</dbReference>
<dbReference type="GO" id="GO:0097063">
    <property type="term" value="F:cadmium ion sensor activity"/>
    <property type="evidence" value="ECO:0007669"/>
    <property type="project" value="TreeGrafter"/>
</dbReference>
<dbReference type="GO" id="GO:0010288">
    <property type="term" value="P:response to lead ion"/>
    <property type="evidence" value="ECO:0007669"/>
    <property type="project" value="TreeGrafter"/>
</dbReference>
<sequence>MSGDADIARIAALFADPSRAKVLTALADGRALPASVLADEAGVSPQATSGHLAKLREAGLISVRKSGRHRYYALTGDEVANAIEALAQLAPSKPVRSLREGTRANALRMGRTCYDHFAGQLGVQITEALLDRDALLATDGVASTEARSGEPVVGAAQRHPYALGPSAAETLKLLGLDLDTIVAAPTRRPLLRFCLDWTEHRYHLAGLLGAHVFTAFDENGWVRRLPRQRAVRLTPDGAAVLARLERAGHSRSGHSRSVATNAIRSPR</sequence>
<name>A0A5A7SGP9_9NOCA</name>
<comment type="caution">
    <text evidence="3">The sequence shown here is derived from an EMBL/GenBank/DDBJ whole genome shotgun (WGS) entry which is preliminary data.</text>
</comment>
<dbReference type="InterPro" id="IPR036388">
    <property type="entry name" value="WH-like_DNA-bd_sf"/>
</dbReference>
<feature type="compositionally biased region" description="Polar residues" evidence="1">
    <location>
        <begin position="258"/>
        <end position="267"/>
    </location>
</feature>
<dbReference type="InterPro" id="IPR052543">
    <property type="entry name" value="HTH_Metal-responsive_Reg"/>
</dbReference>
<dbReference type="SMART" id="SM00418">
    <property type="entry name" value="HTH_ARSR"/>
    <property type="match status" value="1"/>
</dbReference>
<dbReference type="CDD" id="cd00090">
    <property type="entry name" value="HTH_ARSR"/>
    <property type="match status" value="1"/>
</dbReference>
<dbReference type="InterPro" id="IPR011991">
    <property type="entry name" value="ArsR-like_HTH"/>
</dbReference>
<dbReference type="AlphaFoldDB" id="A0A5A7SGP9"/>
<dbReference type="PROSITE" id="PS50987">
    <property type="entry name" value="HTH_ARSR_2"/>
    <property type="match status" value="1"/>
</dbReference>
<dbReference type="Proteomes" id="UP000322244">
    <property type="component" value="Unassembled WGS sequence"/>
</dbReference>
<evidence type="ECO:0000313" key="3">
    <source>
        <dbReference type="EMBL" id="KAA0023665.1"/>
    </source>
</evidence>
<dbReference type="EMBL" id="VLNY01000003">
    <property type="protein sequence ID" value="KAA0023665.1"/>
    <property type="molecule type" value="Genomic_DNA"/>
</dbReference>
<evidence type="ECO:0000256" key="1">
    <source>
        <dbReference type="SAM" id="MobiDB-lite"/>
    </source>
</evidence>
<dbReference type="InterPro" id="IPR036390">
    <property type="entry name" value="WH_DNA-bd_sf"/>
</dbReference>
<feature type="region of interest" description="Disordered" evidence="1">
    <location>
        <begin position="247"/>
        <end position="267"/>
    </location>
</feature>
<feature type="domain" description="HTH arsR-type" evidence="2">
    <location>
        <begin position="1"/>
        <end position="94"/>
    </location>
</feature>
<protein>
    <submittedName>
        <fullName evidence="3">Helix-turn-helix transcriptional regulator</fullName>
    </submittedName>
</protein>
<organism evidence="3 4">
    <name type="scientific">Antrihabitans cavernicola</name>
    <dbReference type="NCBI Taxonomy" id="2495913"/>
    <lineage>
        <taxon>Bacteria</taxon>
        <taxon>Bacillati</taxon>
        <taxon>Actinomycetota</taxon>
        <taxon>Actinomycetes</taxon>
        <taxon>Mycobacteriales</taxon>
        <taxon>Nocardiaceae</taxon>
        <taxon>Antrihabitans</taxon>
    </lineage>
</organism>
<dbReference type="PANTHER" id="PTHR39168">
    <property type="entry name" value="TRANSCRIPTIONAL REGULATOR-RELATED"/>
    <property type="match status" value="1"/>
</dbReference>
<dbReference type="PANTHER" id="PTHR39168:SF1">
    <property type="entry name" value="TRANSCRIPTIONAL REGULATORY PROTEIN"/>
    <property type="match status" value="1"/>
</dbReference>
<evidence type="ECO:0000313" key="4">
    <source>
        <dbReference type="Proteomes" id="UP000322244"/>
    </source>
</evidence>
<reference evidence="3 4" key="1">
    <citation type="submission" date="2019-07" db="EMBL/GenBank/DDBJ databases">
        <title>Rhodococcus cavernicolus sp. nov., isolated from a cave.</title>
        <authorList>
            <person name="Lee S.D."/>
        </authorList>
    </citation>
    <scope>NUCLEOTIDE SEQUENCE [LARGE SCALE GENOMIC DNA]</scope>
    <source>
        <strain evidence="3 4">C1-24</strain>
    </source>
</reference>
<dbReference type="GO" id="GO:0046686">
    <property type="term" value="P:response to cadmium ion"/>
    <property type="evidence" value="ECO:0007669"/>
    <property type="project" value="TreeGrafter"/>
</dbReference>
<dbReference type="PRINTS" id="PR00778">
    <property type="entry name" value="HTHARSR"/>
</dbReference>
<dbReference type="GO" id="GO:0003700">
    <property type="term" value="F:DNA-binding transcription factor activity"/>
    <property type="evidence" value="ECO:0007669"/>
    <property type="project" value="InterPro"/>
</dbReference>
<evidence type="ECO:0000259" key="2">
    <source>
        <dbReference type="PROSITE" id="PS50987"/>
    </source>
</evidence>
<dbReference type="GO" id="GO:0003677">
    <property type="term" value="F:DNA binding"/>
    <property type="evidence" value="ECO:0007669"/>
    <property type="project" value="TreeGrafter"/>
</dbReference>
<proteinExistence type="predicted"/>
<dbReference type="OrthoDB" id="3232131at2"/>
<dbReference type="SUPFAM" id="SSF46785">
    <property type="entry name" value="Winged helix' DNA-binding domain"/>
    <property type="match status" value="1"/>
</dbReference>
<dbReference type="Pfam" id="PF12840">
    <property type="entry name" value="HTH_20"/>
    <property type="match status" value="1"/>
</dbReference>
<gene>
    <name evidence="3" type="ORF">FOY51_07465</name>
</gene>
<dbReference type="NCBIfam" id="NF033788">
    <property type="entry name" value="HTH_metalloreg"/>
    <property type="match status" value="1"/>
</dbReference>
<dbReference type="InterPro" id="IPR001845">
    <property type="entry name" value="HTH_ArsR_DNA-bd_dom"/>
</dbReference>